<dbReference type="EMBL" id="JXRA01000010">
    <property type="protein sequence ID" value="KIO78593.1"/>
    <property type="molecule type" value="Genomic_DNA"/>
</dbReference>
<dbReference type="InterPro" id="IPR008969">
    <property type="entry name" value="CarboxyPept-like_regulatory"/>
</dbReference>
<keyword evidence="5 7" id="KW-0472">Membrane</keyword>
<dbReference type="NCBIfam" id="TIGR04056">
    <property type="entry name" value="OMP_RagA_SusC"/>
    <property type="match status" value="1"/>
</dbReference>
<evidence type="ECO:0000313" key="9">
    <source>
        <dbReference type="EMBL" id="KIO78593.1"/>
    </source>
</evidence>
<dbReference type="Gene3D" id="2.40.170.20">
    <property type="entry name" value="TonB-dependent receptor, beta-barrel domain"/>
    <property type="match status" value="1"/>
</dbReference>
<dbReference type="NCBIfam" id="TIGR04057">
    <property type="entry name" value="SusC_RagA_signa"/>
    <property type="match status" value="1"/>
</dbReference>
<evidence type="ECO:0000256" key="3">
    <source>
        <dbReference type="ARBA" id="ARBA00022452"/>
    </source>
</evidence>
<dbReference type="PROSITE" id="PS52016">
    <property type="entry name" value="TONB_DEPENDENT_REC_3"/>
    <property type="match status" value="1"/>
</dbReference>
<keyword evidence="4 7" id="KW-0812">Transmembrane</keyword>
<evidence type="ECO:0000256" key="6">
    <source>
        <dbReference type="ARBA" id="ARBA00023237"/>
    </source>
</evidence>
<dbReference type="SUPFAM" id="SSF49464">
    <property type="entry name" value="Carboxypeptidase regulatory domain-like"/>
    <property type="match status" value="1"/>
</dbReference>
<dbReference type="InterPro" id="IPR012910">
    <property type="entry name" value="Plug_dom"/>
</dbReference>
<dbReference type="STRING" id="1503925.TH53_02760"/>
<keyword evidence="2 7" id="KW-0813">Transport</keyword>
<comment type="subcellular location">
    <subcellularLocation>
        <location evidence="1 7">Cell outer membrane</location>
        <topology evidence="1 7">Multi-pass membrane protein</topology>
    </subcellularLocation>
</comment>
<evidence type="ECO:0000256" key="4">
    <source>
        <dbReference type="ARBA" id="ARBA00022692"/>
    </source>
</evidence>
<evidence type="ECO:0000259" key="8">
    <source>
        <dbReference type="Pfam" id="PF07715"/>
    </source>
</evidence>
<dbReference type="Gene3D" id="2.170.130.10">
    <property type="entry name" value="TonB-dependent receptor, plug domain"/>
    <property type="match status" value="1"/>
</dbReference>
<dbReference type="Gene3D" id="2.60.40.1120">
    <property type="entry name" value="Carboxypeptidase-like, regulatory domain"/>
    <property type="match status" value="1"/>
</dbReference>
<dbReference type="Pfam" id="PF13715">
    <property type="entry name" value="CarbopepD_reg_2"/>
    <property type="match status" value="1"/>
</dbReference>
<dbReference type="Proteomes" id="UP000032049">
    <property type="component" value="Unassembled WGS sequence"/>
</dbReference>
<comment type="caution">
    <text evidence="9">The sequence shown here is derived from an EMBL/GenBank/DDBJ whole genome shotgun (WGS) entry which is preliminary data.</text>
</comment>
<protein>
    <submittedName>
        <fullName evidence="9">Membrane protein</fullName>
    </submittedName>
</protein>
<gene>
    <name evidence="9" type="ORF">TH53_02760</name>
</gene>
<dbReference type="SUPFAM" id="SSF56935">
    <property type="entry name" value="Porins"/>
    <property type="match status" value="1"/>
</dbReference>
<keyword evidence="6 7" id="KW-0998">Cell outer membrane</keyword>
<dbReference type="GO" id="GO:0009279">
    <property type="term" value="C:cell outer membrane"/>
    <property type="evidence" value="ECO:0007669"/>
    <property type="project" value="UniProtKB-SubCell"/>
</dbReference>
<name>A0A0D0F9X5_9SPHI</name>
<evidence type="ECO:0000313" key="10">
    <source>
        <dbReference type="Proteomes" id="UP000032049"/>
    </source>
</evidence>
<keyword evidence="3 7" id="KW-1134">Transmembrane beta strand</keyword>
<proteinExistence type="inferred from homology"/>
<dbReference type="InterPro" id="IPR023996">
    <property type="entry name" value="TonB-dep_OMP_SusC/RagA"/>
</dbReference>
<accession>A0A0D0F9X5</accession>
<dbReference type="AlphaFoldDB" id="A0A0D0F9X5"/>
<dbReference type="InterPro" id="IPR036942">
    <property type="entry name" value="Beta-barrel_TonB_sf"/>
</dbReference>
<dbReference type="InterPro" id="IPR023997">
    <property type="entry name" value="TonB-dep_OMP_SusC/RagA_CS"/>
</dbReference>
<evidence type="ECO:0000256" key="2">
    <source>
        <dbReference type="ARBA" id="ARBA00022448"/>
    </source>
</evidence>
<dbReference type="InterPro" id="IPR037066">
    <property type="entry name" value="Plug_dom_sf"/>
</dbReference>
<dbReference type="InterPro" id="IPR039426">
    <property type="entry name" value="TonB-dep_rcpt-like"/>
</dbReference>
<evidence type="ECO:0000256" key="5">
    <source>
        <dbReference type="ARBA" id="ARBA00023136"/>
    </source>
</evidence>
<comment type="similarity">
    <text evidence="7">Belongs to the TonB-dependent receptor family.</text>
</comment>
<evidence type="ECO:0000256" key="1">
    <source>
        <dbReference type="ARBA" id="ARBA00004571"/>
    </source>
</evidence>
<dbReference type="Pfam" id="PF07715">
    <property type="entry name" value="Plug"/>
    <property type="match status" value="1"/>
</dbReference>
<reference evidence="9 10" key="1">
    <citation type="submission" date="2015-01" db="EMBL/GenBank/DDBJ databases">
        <title>Draft genome sequence of Pedobacter sp. NL19 isolated from sludge of an effluent treatment pond in an abandoned uranium mine.</title>
        <authorList>
            <person name="Santos T."/>
            <person name="Caetano T."/>
            <person name="Covas C."/>
            <person name="Cruz A."/>
            <person name="Mendo S."/>
        </authorList>
    </citation>
    <scope>NUCLEOTIDE SEQUENCE [LARGE SCALE GENOMIC DNA]</scope>
    <source>
        <strain evidence="9 10">NL19</strain>
    </source>
</reference>
<sequence>MKVNNATLEETLNICLDGLPLTYTIEEKTVVIKRGENRSAGNSIKIVDSVSYRGRVTEESGLPIVGATVRVKGKNKGAITDADGKFSISGFSGPQVLIFSYLGFETREIPAASGIMNVVLKSSPGELNEVLVVAYGTVKKSSFVGSLSQIKGEQLENRQVSNIGKALQGLAPGVQVASSSGQPGTNATIRIRGIGSINASSDPLYVVDGAPFQGNINSINVNDIASVSILKDASSSALYGSRGANGVIIITTKTGRISDEPRINASFSRGISNRAVQDYKQMNTDQYFESYWLALKNKQLTNGLTDAQASTSASSRITKALGINPYGAAYPQPVGLDGKIVPGAAPLWDDKWSDYLERNASRTQADLSFSGGNEKSQYYISGGYLDDKGIAIGSGFRRYNARVNLTTQAKKWLKAGLNLSASNSKQDYPQSEDSNTANVILVSRSIPSFYPVYQRNADGSFVYDEKGNKAFDFGNYRPSSAMPRSNLAATVDLDKNEILTDNASARAFLEAGILPGLKFKTSYSGDYKNISRHFYTNPLYGDDAPIRGSVSKSSNREYSWTWNNIFTYEKTFNEDHHLNLLGGHEFFSRNIRQISGSRQGFVLPDLYEPDAAAQLNEFGGYADNYRLLSFLGRAEYDYKNKYFFSGSLRTDGSSRFSPETRWGTFWSLGGSWRASKEDFLKDSGWLSNLTLRASYGAQGNDDIGTYYAYDGLYAIYNNLSENGLVTKRLATPNLKWETNLNLNIGIDFGIYKDRISGSVEYFNRASKNLLFSLPKALSTGFGSIDANIGALKNTGIEVQINAIPVMTTNFKWTLNVNATHYKNKITQLPQNNQIVGTKLLRVGGSINDFYIREWAGVDPANGDPLWYTNNDKGEKVTTNDYTKAAFYIEGSSLPDLLGGVTNTINYKQFELSAMLAYSLGGKVLDRDYASLLQNGNRSGGSWSAEILNHWTPENPNTDVPRLTTDNLGWTQTSTRQLYSATYARLKAVTLGYNLSKSLSGRLGVQNLRFTLTGENLLTFYGHKGMDPEQTINGSTYFRYPAMRTFSAGINVTF</sequence>
<evidence type="ECO:0000256" key="7">
    <source>
        <dbReference type="PROSITE-ProRule" id="PRU01360"/>
    </source>
</evidence>
<keyword evidence="10" id="KW-1185">Reference proteome</keyword>
<organism evidence="9 10">
    <name type="scientific">Pedobacter lusitanus</name>
    <dbReference type="NCBI Taxonomy" id="1503925"/>
    <lineage>
        <taxon>Bacteria</taxon>
        <taxon>Pseudomonadati</taxon>
        <taxon>Bacteroidota</taxon>
        <taxon>Sphingobacteriia</taxon>
        <taxon>Sphingobacteriales</taxon>
        <taxon>Sphingobacteriaceae</taxon>
        <taxon>Pedobacter</taxon>
    </lineage>
</organism>
<feature type="domain" description="TonB-dependent receptor plug" evidence="8">
    <location>
        <begin position="141"/>
        <end position="247"/>
    </location>
</feature>